<feature type="compositionally biased region" description="Low complexity" evidence="1">
    <location>
        <begin position="683"/>
        <end position="708"/>
    </location>
</feature>
<proteinExistence type="predicted"/>
<feature type="region of interest" description="Disordered" evidence="1">
    <location>
        <begin position="658"/>
        <end position="720"/>
    </location>
</feature>
<sequence>MARNVTAQNIESAIANSHFRGTKVFQDVSEPVMGFGAESSSGKMLEGLVAKRDNGVLYFKVRAIHALILGCCSISEECHDFEIGQYVLNGKKTFEICAMIAGKGISLGLTSWSKLMLEIHQKLKEDVLFPIELEASDFLKLTNIDWAAGDDVPWVRIPCGVLGEEGTLEPLAQLYAMGLAPYQIVDRRKMGDWFKDGQCLAADTDLEPTWSAEDKAEALAGVLRQSTWPVELKVYRPSVNRSQFSSELRQRKTFTFGGTPSSEQKVLVDRVHMEAFTWTSQLVQSERTTLGVQLALLAKALNVQLVQGAVTFFVLQQIEAQMGRYANVIEGMVQNPSLVDKVAAFGEYLRRAAAVGSIVSNGTAPSGGQSDTGRVATDAAEKVLEAAALPQVCNLLNQAVGQESQLRTLQIVMEAVAQGKAMVLRRLFHMQRSIVTHVRGAEILVNSRVQLPQSVAEACRNVLGSHLLRTHQAMGFRVPESVMKAFDGVFGTSKKQNGATVFTEQFFSGILTTIKDYHSVLGLPAIDGRLTEATTWNFVTALGSAVLERMGYREMNGSTPHERSLAHFCGSITELKKFMPHEDVGRWERILQDLMSQASQEASEAVKIWLSLPPDSNEPLFFLLKNSPVQQQVVQFYVANQEVFQRRALVHSWSPSLMTAPVPTVTTPNKKQKTTSGGGGRGTTQKQPQQQPQQQPPVSQGQQQQQLQRLTNFGLDRRIR</sequence>
<accession>A0A7S3JTC0</accession>
<evidence type="ECO:0000313" key="2">
    <source>
        <dbReference type="EMBL" id="CAE0362487.1"/>
    </source>
</evidence>
<dbReference type="EMBL" id="HBIJ01004571">
    <property type="protein sequence ID" value="CAE0362487.1"/>
    <property type="molecule type" value="Transcribed_RNA"/>
</dbReference>
<organism evidence="2">
    <name type="scientific">Aureoumbra lagunensis</name>
    <dbReference type="NCBI Taxonomy" id="44058"/>
    <lineage>
        <taxon>Eukaryota</taxon>
        <taxon>Sar</taxon>
        <taxon>Stramenopiles</taxon>
        <taxon>Ochrophyta</taxon>
        <taxon>Pelagophyceae</taxon>
        <taxon>Pelagomonadales</taxon>
        <taxon>Aureoumbra</taxon>
    </lineage>
</organism>
<evidence type="ECO:0000256" key="1">
    <source>
        <dbReference type="SAM" id="MobiDB-lite"/>
    </source>
</evidence>
<dbReference type="AlphaFoldDB" id="A0A7S3JTC0"/>
<reference evidence="2" key="1">
    <citation type="submission" date="2021-01" db="EMBL/GenBank/DDBJ databases">
        <authorList>
            <person name="Corre E."/>
            <person name="Pelletier E."/>
            <person name="Niang G."/>
            <person name="Scheremetjew M."/>
            <person name="Finn R."/>
            <person name="Kale V."/>
            <person name="Holt S."/>
            <person name="Cochrane G."/>
            <person name="Meng A."/>
            <person name="Brown T."/>
            <person name="Cohen L."/>
        </authorList>
    </citation>
    <scope>NUCLEOTIDE SEQUENCE</scope>
    <source>
        <strain evidence="2">CCMP1510</strain>
    </source>
</reference>
<protein>
    <submittedName>
        <fullName evidence="2">Uncharacterized protein</fullName>
    </submittedName>
</protein>
<gene>
    <name evidence="2" type="ORF">ALAG00032_LOCUS3228</name>
</gene>
<name>A0A7S3JTC0_9STRA</name>